<dbReference type="AlphaFoldDB" id="A0AA35T483"/>
<dbReference type="SUPFAM" id="SSF55120">
    <property type="entry name" value="Pseudouridine synthase"/>
    <property type="match status" value="1"/>
</dbReference>
<keyword evidence="5" id="KW-0732">Signal</keyword>
<feature type="region of interest" description="Disordered" evidence="4">
    <location>
        <begin position="425"/>
        <end position="455"/>
    </location>
</feature>
<proteinExistence type="inferred from homology"/>
<evidence type="ECO:0000256" key="3">
    <source>
        <dbReference type="ARBA" id="ARBA00023235"/>
    </source>
</evidence>
<dbReference type="CDD" id="cd02569">
    <property type="entry name" value="PseudoU_synth_ScPus3"/>
    <property type="match status" value="1"/>
</dbReference>
<dbReference type="GO" id="GO:0005634">
    <property type="term" value="C:nucleus"/>
    <property type="evidence" value="ECO:0007669"/>
    <property type="project" value="TreeGrafter"/>
</dbReference>
<evidence type="ECO:0000313" key="8">
    <source>
        <dbReference type="Proteomes" id="UP001174909"/>
    </source>
</evidence>
<accession>A0AA35T483</accession>
<dbReference type="PANTHER" id="PTHR11142">
    <property type="entry name" value="PSEUDOURIDYLATE SYNTHASE"/>
    <property type="match status" value="1"/>
</dbReference>
<feature type="domain" description="Pseudouridine synthase I TruA alpha/beta" evidence="6">
    <location>
        <begin position="222"/>
        <end position="345"/>
    </location>
</feature>
<dbReference type="InterPro" id="IPR020097">
    <property type="entry name" value="PsdUridine_synth_TruA_a/b_dom"/>
</dbReference>
<gene>
    <name evidence="7" type="ORF">GBAR_LOCUS22767</name>
</gene>
<dbReference type="Gene3D" id="3.30.70.580">
    <property type="entry name" value="Pseudouridine synthase I, catalytic domain, N-terminal subdomain"/>
    <property type="match status" value="1"/>
</dbReference>
<protein>
    <submittedName>
        <fullName evidence="7">tRNA pseudouridine(38/39) synthase</fullName>
    </submittedName>
</protein>
<sequence length="455" mass="52077">MIKKKLLFLNLSVRLQSSTVTIDQRCSFSVMSGTEPGQFERSNTKSDAAQPRPKKPRTTGNFEFRKYAKRHVALRIAYLGWSYHGFAIQKTPHNTIEAHLFEALEKVKLVEDALNCNYSRCGRTDKGVSALGQVVSLTVRSNLLEAEGVEITEDCTAHERKGDKTVELPYMAMLNSTLPEDIRVLSWAPVGPDFNARFNCLHRTYKYFFPKGNLDISEMREAAQKLVGEHDFRNFCRVRNFLSSQFHYMDISGGVTNFRRRILSIDVNELSDGDSPYQQCEITIVGLAFLWHQVRCMVAILFLIGHGLEKPEIIDHMLDIEKCPSKPQYGMASELPLVLYDSVYEGVEWRRCERNYVKTVSHFQQMWTEMTVKSTMLRRMLDSLELSLLPSPPPTSQVSPLCKQGGGAYKPLLSRPTSATLEERLADHKRKRARECQLQEQEADTDRQEQLQNPL</sequence>
<feature type="region of interest" description="Disordered" evidence="4">
    <location>
        <begin position="33"/>
        <end position="61"/>
    </location>
</feature>
<dbReference type="InterPro" id="IPR020094">
    <property type="entry name" value="TruA/RsuA/RluB/E/F_N"/>
</dbReference>
<dbReference type="Proteomes" id="UP001174909">
    <property type="component" value="Unassembled WGS sequence"/>
</dbReference>
<dbReference type="FunFam" id="3.30.70.580:FF:000007">
    <property type="entry name" value="tRNA pseudouridine synthase"/>
    <property type="match status" value="1"/>
</dbReference>
<dbReference type="InterPro" id="IPR041707">
    <property type="entry name" value="Pus3-like"/>
</dbReference>
<dbReference type="InterPro" id="IPR020103">
    <property type="entry name" value="PsdUridine_synth_cat_dom_sf"/>
</dbReference>
<dbReference type="InterPro" id="IPR020095">
    <property type="entry name" value="PsdUridine_synth_TruA_C"/>
</dbReference>
<comment type="caution">
    <text evidence="7">The sequence shown here is derived from an EMBL/GenBank/DDBJ whole genome shotgun (WGS) entry which is preliminary data.</text>
</comment>
<dbReference type="Pfam" id="PF01416">
    <property type="entry name" value="PseudoU_synth_1"/>
    <property type="match status" value="1"/>
</dbReference>
<dbReference type="GO" id="GO:0009982">
    <property type="term" value="F:pseudouridine synthase activity"/>
    <property type="evidence" value="ECO:0007669"/>
    <property type="project" value="InterPro"/>
</dbReference>
<keyword evidence="3" id="KW-0413">Isomerase</keyword>
<evidence type="ECO:0000259" key="6">
    <source>
        <dbReference type="Pfam" id="PF01416"/>
    </source>
</evidence>
<evidence type="ECO:0000256" key="5">
    <source>
        <dbReference type="SAM" id="SignalP"/>
    </source>
</evidence>
<keyword evidence="2" id="KW-0819">tRNA processing</keyword>
<evidence type="ECO:0000256" key="1">
    <source>
        <dbReference type="ARBA" id="ARBA00009375"/>
    </source>
</evidence>
<name>A0AA35T483_GEOBA</name>
<dbReference type="GO" id="GO:1990481">
    <property type="term" value="P:mRNA pseudouridine synthesis"/>
    <property type="evidence" value="ECO:0007669"/>
    <property type="project" value="TreeGrafter"/>
</dbReference>
<dbReference type="GO" id="GO:0031119">
    <property type="term" value="P:tRNA pseudouridine synthesis"/>
    <property type="evidence" value="ECO:0007669"/>
    <property type="project" value="TreeGrafter"/>
</dbReference>
<dbReference type="HAMAP" id="MF_00171">
    <property type="entry name" value="TruA"/>
    <property type="match status" value="1"/>
</dbReference>
<keyword evidence="8" id="KW-1185">Reference proteome</keyword>
<evidence type="ECO:0000313" key="7">
    <source>
        <dbReference type="EMBL" id="CAI8040964.1"/>
    </source>
</evidence>
<dbReference type="GO" id="GO:0003723">
    <property type="term" value="F:RNA binding"/>
    <property type="evidence" value="ECO:0007669"/>
    <property type="project" value="InterPro"/>
</dbReference>
<feature type="chain" id="PRO_5041433278" evidence="5">
    <location>
        <begin position="18"/>
        <end position="455"/>
    </location>
</feature>
<dbReference type="EMBL" id="CASHTH010003153">
    <property type="protein sequence ID" value="CAI8040964.1"/>
    <property type="molecule type" value="Genomic_DNA"/>
</dbReference>
<evidence type="ECO:0000256" key="2">
    <source>
        <dbReference type="ARBA" id="ARBA00022694"/>
    </source>
</evidence>
<organism evidence="7 8">
    <name type="scientific">Geodia barretti</name>
    <name type="common">Barrett's horny sponge</name>
    <dbReference type="NCBI Taxonomy" id="519541"/>
    <lineage>
        <taxon>Eukaryota</taxon>
        <taxon>Metazoa</taxon>
        <taxon>Porifera</taxon>
        <taxon>Demospongiae</taxon>
        <taxon>Heteroscleromorpha</taxon>
        <taxon>Tetractinellida</taxon>
        <taxon>Astrophorina</taxon>
        <taxon>Geodiidae</taxon>
        <taxon>Geodia</taxon>
    </lineage>
</organism>
<feature type="signal peptide" evidence="5">
    <location>
        <begin position="1"/>
        <end position="17"/>
    </location>
</feature>
<dbReference type="PANTHER" id="PTHR11142:SF5">
    <property type="entry name" value="TRNA PSEUDOURIDINE(38_39) SYNTHASE"/>
    <property type="match status" value="1"/>
</dbReference>
<dbReference type="Gene3D" id="3.30.70.660">
    <property type="entry name" value="Pseudouridine synthase I, catalytic domain, C-terminal subdomain"/>
    <property type="match status" value="1"/>
</dbReference>
<comment type="similarity">
    <text evidence="1">Belongs to the tRNA pseudouridine synthase TruA family.</text>
</comment>
<dbReference type="NCBIfam" id="TIGR00071">
    <property type="entry name" value="hisT_truA"/>
    <property type="match status" value="1"/>
</dbReference>
<dbReference type="InterPro" id="IPR001406">
    <property type="entry name" value="PsdUridine_synth_TruA"/>
</dbReference>
<evidence type="ECO:0000256" key="4">
    <source>
        <dbReference type="SAM" id="MobiDB-lite"/>
    </source>
</evidence>
<reference evidence="7" key="1">
    <citation type="submission" date="2023-03" db="EMBL/GenBank/DDBJ databases">
        <authorList>
            <person name="Steffen K."/>
            <person name="Cardenas P."/>
        </authorList>
    </citation>
    <scope>NUCLEOTIDE SEQUENCE</scope>
</reference>
<dbReference type="GO" id="GO:0005737">
    <property type="term" value="C:cytoplasm"/>
    <property type="evidence" value="ECO:0007669"/>
    <property type="project" value="TreeGrafter"/>
</dbReference>